<feature type="compositionally biased region" description="Basic and acidic residues" evidence="1">
    <location>
        <begin position="15"/>
        <end position="31"/>
    </location>
</feature>
<dbReference type="EMBL" id="AGNL01047819">
    <property type="protein sequence ID" value="EJK46331.1"/>
    <property type="molecule type" value="Genomic_DNA"/>
</dbReference>
<comment type="caution">
    <text evidence="2">The sequence shown here is derived from an EMBL/GenBank/DDBJ whole genome shotgun (WGS) entry which is preliminary data.</text>
</comment>
<gene>
    <name evidence="2" type="ORF">THAOC_35004</name>
</gene>
<feature type="region of interest" description="Disordered" evidence="1">
    <location>
        <begin position="547"/>
        <end position="585"/>
    </location>
</feature>
<feature type="region of interest" description="Disordered" evidence="1">
    <location>
        <begin position="1"/>
        <end position="68"/>
    </location>
</feature>
<feature type="compositionally biased region" description="Low complexity" evidence="1">
    <location>
        <begin position="243"/>
        <end position="257"/>
    </location>
</feature>
<evidence type="ECO:0000256" key="1">
    <source>
        <dbReference type="SAM" id="MobiDB-lite"/>
    </source>
</evidence>
<dbReference type="AlphaFoldDB" id="K0RB78"/>
<keyword evidence="3" id="KW-1185">Reference proteome</keyword>
<name>K0RB78_THAOC</name>
<feature type="region of interest" description="Disordered" evidence="1">
    <location>
        <begin position="219"/>
        <end position="257"/>
    </location>
</feature>
<feature type="compositionally biased region" description="Polar residues" evidence="1">
    <location>
        <begin position="558"/>
        <end position="567"/>
    </location>
</feature>
<organism evidence="2 3">
    <name type="scientific">Thalassiosira oceanica</name>
    <name type="common">Marine diatom</name>
    <dbReference type="NCBI Taxonomy" id="159749"/>
    <lineage>
        <taxon>Eukaryota</taxon>
        <taxon>Sar</taxon>
        <taxon>Stramenopiles</taxon>
        <taxon>Ochrophyta</taxon>
        <taxon>Bacillariophyta</taxon>
        <taxon>Coscinodiscophyceae</taxon>
        <taxon>Thalassiosirophycidae</taxon>
        <taxon>Thalassiosirales</taxon>
        <taxon>Thalassiosiraceae</taxon>
        <taxon>Thalassiosira</taxon>
    </lineage>
</organism>
<feature type="compositionally biased region" description="Polar residues" evidence="1">
    <location>
        <begin position="55"/>
        <end position="66"/>
    </location>
</feature>
<reference evidence="2 3" key="1">
    <citation type="journal article" date="2012" name="Genome Biol.">
        <title>Genome and low-iron response of an oceanic diatom adapted to chronic iron limitation.</title>
        <authorList>
            <person name="Lommer M."/>
            <person name="Specht M."/>
            <person name="Roy A.S."/>
            <person name="Kraemer L."/>
            <person name="Andreson R."/>
            <person name="Gutowska M.A."/>
            <person name="Wolf J."/>
            <person name="Bergner S.V."/>
            <person name="Schilhabel M.B."/>
            <person name="Klostermeier U.C."/>
            <person name="Beiko R.G."/>
            <person name="Rosenstiel P."/>
            <person name="Hippler M."/>
            <person name="Laroche J."/>
        </authorList>
    </citation>
    <scope>NUCLEOTIDE SEQUENCE [LARGE SCALE GENOMIC DNA]</scope>
    <source>
        <strain evidence="2 3">CCMP1005</strain>
    </source>
</reference>
<dbReference type="OrthoDB" id="101988at2759"/>
<evidence type="ECO:0000313" key="3">
    <source>
        <dbReference type="Proteomes" id="UP000266841"/>
    </source>
</evidence>
<feature type="compositionally biased region" description="Basic and acidic residues" evidence="1">
    <location>
        <begin position="576"/>
        <end position="585"/>
    </location>
</feature>
<protein>
    <submittedName>
        <fullName evidence="2">Uncharacterized protein</fullName>
    </submittedName>
</protein>
<evidence type="ECO:0000313" key="2">
    <source>
        <dbReference type="EMBL" id="EJK46331.1"/>
    </source>
</evidence>
<dbReference type="Proteomes" id="UP000266841">
    <property type="component" value="Unassembled WGS sequence"/>
</dbReference>
<sequence length="585" mass="63152">MQSPDQLPVLMPTATDRDSSAAAEKMSDAADAKSTTLPDETVPEEKMSDGAADENTATPEETTGNTPKAPEVAAAAIAADTAQTSQSKSDGQTVDDKQLARYFTVLRDFMSYHHNRKVLYPPSHTFTRDELLEVTPDAICKWKAISYFMPQKDGGRYDPDSHTGNPTRSTQVKDLIKRIRSIMDNNSSAKLSRKHAPKASDMIGNKKTKLNPLIANKKTKLNPPVASKPAGQPATKLNPPVARKPAGQPAPRQAAAMATATILQGSSISSTAAQPPLSRDVQILAMQGILHRVHAQNLCFMELFGTLSTSLEQFRQTLAATNIGIMAEVQRLSLLNAPPPVVPSVTQTKRPATKVASTVAQATRVQPVSAVVNGSGAQMKHSSAAVVENNRPTSQDSQVQPVLYEYLYLHPDGVRRRAGESSSVSMFHSLRLLSPQLADVLALALGGHSQPHHYLQPMIKFAPSDMSFLPKRARQSYNEVKGLVRLVDDKAKSLGVNVKAVMTPAESASAFQKGSSSLVISSTTPSGRQRNVAKLKWATLLKYANKSEKEDSVKKSQEASSVTTLNAEATCDNSDDPEKQDECKE</sequence>
<accession>K0RB78</accession>
<proteinExistence type="predicted"/>
<feature type="compositionally biased region" description="Basic and acidic residues" evidence="1">
    <location>
        <begin position="547"/>
        <end position="557"/>
    </location>
</feature>
<dbReference type="OMA" id="ANNFRIM"/>
<dbReference type="eggNOG" id="ENOG502RFIB">
    <property type="taxonomic scope" value="Eukaryota"/>
</dbReference>